<dbReference type="InterPro" id="IPR001310">
    <property type="entry name" value="Histidine_triad_HIT"/>
</dbReference>
<keyword evidence="4" id="KW-1185">Reference proteome</keyword>
<feature type="short sequence motif" description="Histidine triad motif" evidence="1">
    <location>
        <begin position="97"/>
        <end position="101"/>
    </location>
</feature>
<evidence type="ECO:0000259" key="2">
    <source>
        <dbReference type="PROSITE" id="PS51084"/>
    </source>
</evidence>
<organism evidence="3 4">
    <name type="scientific">Deefgea chitinilytica</name>
    <dbReference type="NCBI Taxonomy" id="570276"/>
    <lineage>
        <taxon>Bacteria</taxon>
        <taxon>Pseudomonadati</taxon>
        <taxon>Pseudomonadota</taxon>
        <taxon>Betaproteobacteria</taxon>
        <taxon>Neisseriales</taxon>
        <taxon>Chitinibacteraceae</taxon>
        <taxon>Deefgea</taxon>
    </lineage>
</organism>
<sequence length="108" mass="11618">MSDCLFCKIVAGTIPAKVVYEDDDVIAFNDIRPAAPVHFLLIPKRHIESLLTTSMEDQALLGKMLALAPVIAREQGLGAGFKTAINTGLAGGQEVFHLHLHVLGTPQE</sequence>
<protein>
    <submittedName>
        <fullName evidence="3">HIT domain-containing protein</fullName>
    </submittedName>
</protein>
<dbReference type="Pfam" id="PF11969">
    <property type="entry name" value="DcpS_C"/>
    <property type="match status" value="1"/>
</dbReference>
<name>A0ABS2CC54_9NEIS</name>
<reference evidence="3 4" key="1">
    <citation type="submission" date="2019-11" db="EMBL/GenBank/DDBJ databases">
        <title>Novel Deefgea species.</title>
        <authorList>
            <person name="Han J.-H."/>
        </authorList>
    </citation>
    <scope>NUCLEOTIDE SEQUENCE [LARGE SCALE GENOMIC DNA]</scope>
    <source>
        <strain evidence="3 4">LMG 24817</strain>
    </source>
</reference>
<comment type="caution">
    <text evidence="3">The sequence shown here is derived from an EMBL/GenBank/DDBJ whole genome shotgun (WGS) entry which is preliminary data.</text>
</comment>
<evidence type="ECO:0000256" key="1">
    <source>
        <dbReference type="PROSITE-ProRule" id="PRU00464"/>
    </source>
</evidence>
<dbReference type="RefSeq" id="WP_203571057.1">
    <property type="nucleotide sequence ID" value="NZ_WOFE01000003.1"/>
</dbReference>
<dbReference type="InterPro" id="IPR019808">
    <property type="entry name" value="Histidine_triad_CS"/>
</dbReference>
<accession>A0ABS2CC54</accession>
<dbReference type="CDD" id="cd01276">
    <property type="entry name" value="PKCI_related"/>
    <property type="match status" value="1"/>
</dbReference>
<proteinExistence type="predicted"/>
<dbReference type="PROSITE" id="PS00892">
    <property type="entry name" value="HIT_1"/>
    <property type="match status" value="1"/>
</dbReference>
<dbReference type="PANTHER" id="PTHR23089">
    <property type="entry name" value="HISTIDINE TRIAD HIT PROTEIN"/>
    <property type="match status" value="1"/>
</dbReference>
<dbReference type="PROSITE" id="PS51084">
    <property type="entry name" value="HIT_2"/>
    <property type="match status" value="1"/>
</dbReference>
<dbReference type="EMBL" id="WOFE01000003">
    <property type="protein sequence ID" value="MBM5571729.1"/>
    <property type="molecule type" value="Genomic_DNA"/>
</dbReference>
<feature type="domain" description="HIT" evidence="2">
    <location>
        <begin position="5"/>
        <end position="108"/>
    </location>
</feature>
<gene>
    <name evidence="3" type="ORF">GM173_09065</name>
</gene>
<dbReference type="Gene3D" id="3.30.428.10">
    <property type="entry name" value="HIT-like"/>
    <property type="match status" value="1"/>
</dbReference>
<dbReference type="SUPFAM" id="SSF54197">
    <property type="entry name" value="HIT-like"/>
    <property type="match status" value="1"/>
</dbReference>
<dbReference type="Proteomes" id="UP001195660">
    <property type="component" value="Unassembled WGS sequence"/>
</dbReference>
<evidence type="ECO:0000313" key="3">
    <source>
        <dbReference type="EMBL" id="MBM5571729.1"/>
    </source>
</evidence>
<dbReference type="InterPro" id="IPR036265">
    <property type="entry name" value="HIT-like_sf"/>
</dbReference>
<dbReference type="InterPro" id="IPR011146">
    <property type="entry name" value="HIT-like"/>
</dbReference>
<evidence type="ECO:0000313" key="4">
    <source>
        <dbReference type="Proteomes" id="UP001195660"/>
    </source>
</evidence>
<dbReference type="PRINTS" id="PR00332">
    <property type="entry name" value="HISTRIAD"/>
</dbReference>